<evidence type="ECO:0000313" key="2">
    <source>
        <dbReference type="Proteomes" id="UP000585474"/>
    </source>
</evidence>
<keyword evidence="2" id="KW-1185">Reference proteome</keyword>
<proteinExistence type="predicted"/>
<evidence type="ECO:0000313" key="1">
    <source>
        <dbReference type="EMBL" id="GFZ21983.1"/>
    </source>
</evidence>
<dbReference type="Proteomes" id="UP000585474">
    <property type="component" value="Unassembled WGS sequence"/>
</dbReference>
<sequence length="167" mass="18580">MIWPIRFKKRYMWEVACFLVDSNIPLPNGPGEAATDEGLVIINGLKYNGEEVVSETNTNGLKIVIEPFDKDPDAMVKYKESSHSQTVDGEESSNINKKGDEETIKELGQKLKIRVLRKSRRKLIVDLLAIQDEVAKSKSVDDIYQFMGSKEMPESADLGSTGATASN</sequence>
<reference evidence="1 2" key="1">
    <citation type="submission" date="2019-07" db="EMBL/GenBank/DDBJ databases">
        <title>De Novo Assembly of kiwifruit Actinidia rufa.</title>
        <authorList>
            <person name="Sugita-Konishi S."/>
            <person name="Sato K."/>
            <person name="Mori E."/>
            <person name="Abe Y."/>
            <person name="Kisaki G."/>
            <person name="Hamano K."/>
            <person name="Suezawa K."/>
            <person name="Otani M."/>
            <person name="Fukuda T."/>
            <person name="Manabe T."/>
            <person name="Gomi K."/>
            <person name="Tabuchi M."/>
            <person name="Akimitsu K."/>
            <person name="Kataoka I."/>
        </authorList>
    </citation>
    <scope>NUCLEOTIDE SEQUENCE [LARGE SCALE GENOMIC DNA]</scope>
    <source>
        <strain evidence="2">cv. Fuchu</strain>
    </source>
</reference>
<comment type="caution">
    <text evidence="1">The sequence shown here is derived from an EMBL/GenBank/DDBJ whole genome shotgun (WGS) entry which is preliminary data.</text>
</comment>
<organism evidence="1 2">
    <name type="scientific">Actinidia rufa</name>
    <dbReference type="NCBI Taxonomy" id="165716"/>
    <lineage>
        <taxon>Eukaryota</taxon>
        <taxon>Viridiplantae</taxon>
        <taxon>Streptophyta</taxon>
        <taxon>Embryophyta</taxon>
        <taxon>Tracheophyta</taxon>
        <taxon>Spermatophyta</taxon>
        <taxon>Magnoliopsida</taxon>
        <taxon>eudicotyledons</taxon>
        <taxon>Gunneridae</taxon>
        <taxon>Pentapetalae</taxon>
        <taxon>asterids</taxon>
        <taxon>Ericales</taxon>
        <taxon>Actinidiaceae</taxon>
        <taxon>Actinidia</taxon>
    </lineage>
</organism>
<name>A0A7J0HFU1_9ERIC</name>
<gene>
    <name evidence="1" type="ORF">Acr_29g0011450</name>
</gene>
<accession>A0A7J0HFU1</accession>
<dbReference type="AlphaFoldDB" id="A0A7J0HFU1"/>
<dbReference type="EMBL" id="BJWL01000029">
    <property type="protein sequence ID" value="GFZ21983.1"/>
    <property type="molecule type" value="Genomic_DNA"/>
</dbReference>
<protein>
    <submittedName>
        <fullName evidence="1">Uncharacterized protein</fullName>
    </submittedName>
</protein>